<dbReference type="KEGG" id="mrr:Moror_7605"/>
<name>V2WLA7_MONRO</name>
<accession>V2WLA7</accession>
<comment type="caution">
    <text evidence="1">The sequence shown here is derived from an EMBL/GenBank/DDBJ whole genome shotgun (WGS) entry which is preliminary data.</text>
</comment>
<sequence>MALLEREVQVKCSEVCYEPKKIQAGIGNFFKKVALPTMVPSTVQPPKVVKASNAQKPLPMPSSLPSPPAIQAAMPLSSLTKLEHALEPISIASNIPLDNALFPFTLLPASHIPDKTASPDEIYEEVVNPILHWVFLTKNRQELADMVHIGQQGVAGFCEFVRYFMETMNVDWRLFEERLERLNDAVNFA</sequence>
<evidence type="ECO:0000313" key="1">
    <source>
        <dbReference type="EMBL" id="ESK81005.1"/>
    </source>
</evidence>
<dbReference type="HOGENOM" id="CLU_1434788_0_0_1"/>
<evidence type="ECO:0000313" key="2">
    <source>
        <dbReference type="Proteomes" id="UP000017559"/>
    </source>
</evidence>
<gene>
    <name evidence="1" type="ORF">Moror_7605</name>
</gene>
<dbReference type="OrthoDB" id="3057023at2759"/>
<reference evidence="1 2" key="1">
    <citation type="journal article" date="2014" name="BMC Genomics">
        <title>Genome and secretome analysis of the hemibiotrophic fungal pathogen, Moniliophthora roreri, which causes frosty pod rot disease of cacao: mechanisms of the biotrophic and necrotrophic phases.</title>
        <authorList>
            <person name="Meinhardt L.W."/>
            <person name="Costa G.G.L."/>
            <person name="Thomazella D.P.T."/>
            <person name="Teixeira P.J.P.L."/>
            <person name="Carazzolle M.F."/>
            <person name="Schuster S.C."/>
            <person name="Carlson J.E."/>
            <person name="Guiltinan M.J."/>
            <person name="Mieczkowski P."/>
            <person name="Farmer A."/>
            <person name="Ramaraj T."/>
            <person name="Crozier J."/>
            <person name="Davis R.E."/>
            <person name="Shao J."/>
            <person name="Melnick R.L."/>
            <person name="Pereira G.A.G."/>
            <person name="Bailey B.A."/>
        </authorList>
    </citation>
    <scope>NUCLEOTIDE SEQUENCE [LARGE SCALE GENOMIC DNA]</scope>
    <source>
        <strain evidence="1 2">MCA 2997</strain>
    </source>
</reference>
<proteinExistence type="predicted"/>
<protein>
    <submittedName>
        <fullName evidence="1">Uncharacterized protein</fullName>
    </submittedName>
</protein>
<organism evidence="1 2">
    <name type="scientific">Moniliophthora roreri (strain MCA 2997)</name>
    <name type="common">Cocoa frosty pod rot fungus</name>
    <name type="synonym">Crinipellis roreri</name>
    <dbReference type="NCBI Taxonomy" id="1381753"/>
    <lineage>
        <taxon>Eukaryota</taxon>
        <taxon>Fungi</taxon>
        <taxon>Dikarya</taxon>
        <taxon>Basidiomycota</taxon>
        <taxon>Agaricomycotina</taxon>
        <taxon>Agaricomycetes</taxon>
        <taxon>Agaricomycetidae</taxon>
        <taxon>Agaricales</taxon>
        <taxon>Marasmiineae</taxon>
        <taxon>Marasmiaceae</taxon>
        <taxon>Moniliophthora</taxon>
    </lineage>
</organism>
<dbReference type="EMBL" id="AWSO01002771">
    <property type="protein sequence ID" value="ESK81005.1"/>
    <property type="molecule type" value="Genomic_DNA"/>
</dbReference>
<dbReference type="Proteomes" id="UP000017559">
    <property type="component" value="Unassembled WGS sequence"/>
</dbReference>
<keyword evidence="2" id="KW-1185">Reference proteome</keyword>
<dbReference type="AlphaFoldDB" id="V2WLA7"/>